<proteinExistence type="inferred from homology"/>
<dbReference type="GeneID" id="5410917"/>
<feature type="transmembrane region" description="Helical" evidence="6">
    <location>
        <begin position="105"/>
        <end position="128"/>
    </location>
</feature>
<evidence type="ECO:0000256" key="4">
    <source>
        <dbReference type="ARBA" id="ARBA00022989"/>
    </source>
</evidence>
<comment type="similarity">
    <text evidence="2">Belongs to the TspO/BZRP family.</text>
</comment>
<evidence type="ECO:0000256" key="2">
    <source>
        <dbReference type="ARBA" id="ARBA00007524"/>
    </source>
</evidence>
<dbReference type="eggNOG" id="arCOG04434">
    <property type="taxonomic scope" value="Archaea"/>
</dbReference>
<dbReference type="PANTHER" id="PTHR10057:SF0">
    <property type="entry name" value="TRANSLOCATOR PROTEIN"/>
    <property type="match status" value="1"/>
</dbReference>
<dbReference type="InterPro" id="IPR004307">
    <property type="entry name" value="TspO_MBR"/>
</dbReference>
<keyword evidence="3 6" id="KW-0812">Transmembrane</keyword>
<dbReference type="GO" id="GO:0016020">
    <property type="term" value="C:membrane"/>
    <property type="evidence" value="ECO:0007669"/>
    <property type="project" value="UniProtKB-SubCell"/>
</dbReference>
<gene>
    <name evidence="7" type="ordered locus">Mboo_2087</name>
</gene>
<dbReference type="CDD" id="cd15904">
    <property type="entry name" value="TSPO_MBR"/>
    <property type="match status" value="1"/>
</dbReference>
<feature type="transmembrane region" description="Helical" evidence="6">
    <location>
        <begin position="135"/>
        <end position="155"/>
    </location>
</feature>
<evidence type="ECO:0000256" key="1">
    <source>
        <dbReference type="ARBA" id="ARBA00004141"/>
    </source>
</evidence>
<sequence length="169" mass="18911">MKQDHHTGRLIISLIACLIPGYIALYLFTTSIPGWYSGLKKPGFLPSDLMVFYALILLFCLLGLSLYSIWCAGLDHNEVKAALRFFVFTLTLLMLWFASFFFLQAIFFAFVIMVMVIAMILCTLAQILRSAVTAAFFIVPCLILMIIIGYANLMIVELNAGLPAWGIIP</sequence>
<organism evidence="7 8">
    <name type="scientific">Methanoregula boonei (strain DSM 21154 / JCM 14090 / 6A8)</name>
    <dbReference type="NCBI Taxonomy" id="456442"/>
    <lineage>
        <taxon>Archaea</taxon>
        <taxon>Methanobacteriati</taxon>
        <taxon>Methanobacteriota</taxon>
        <taxon>Stenosarchaea group</taxon>
        <taxon>Methanomicrobia</taxon>
        <taxon>Methanomicrobiales</taxon>
        <taxon>Methanoregulaceae</taxon>
        <taxon>Methanoregula</taxon>
    </lineage>
</organism>
<dbReference type="Proteomes" id="UP000002408">
    <property type="component" value="Chromosome"/>
</dbReference>
<dbReference type="Gene3D" id="1.20.1260.100">
    <property type="entry name" value="TspO/MBR protein"/>
    <property type="match status" value="1"/>
</dbReference>
<evidence type="ECO:0000256" key="6">
    <source>
        <dbReference type="SAM" id="Phobius"/>
    </source>
</evidence>
<feature type="transmembrane region" description="Helical" evidence="6">
    <location>
        <begin position="81"/>
        <end position="99"/>
    </location>
</feature>
<dbReference type="KEGG" id="mbn:Mboo_2087"/>
<comment type="subcellular location">
    <subcellularLocation>
        <location evidence="1">Membrane</location>
        <topology evidence="1">Multi-pass membrane protein</topology>
    </subcellularLocation>
</comment>
<dbReference type="GO" id="GO:0033013">
    <property type="term" value="P:tetrapyrrole metabolic process"/>
    <property type="evidence" value="ECO:0007669"/>
    <property type="project" value="UniProtKB-ARBA"/>
</dbReference>
<keyword evidence="8" id="KW-1185">Reference proteome</keyword>
<reference evidence="8" key="1">
    <citation type="journal article" date="2015" name="Microbiology">
        <title>Genome of Methanoregula boonei 6A8 reveals adaptations to oligotrophic peatland environments.</title>
        <authorList>
            <person name="Braeuer S."/>
            <person name="Cadillo-Quiroz H."/>
            <person name="Kyrpides N."/>
            <person name="Woyke T."/>
            <person name="Goodwin L."/>
            <person name="Detter C."/>
            <person name="Podell S."/>
            <person name="Yavitt J.B."/>
            <person name="Zinder S.H."/>
        </authorList>
    </citation>
    <scope>NUCLEOTIDE SEQUENCE [LARGE SCALE GENOMIC DNA]</scope>
    <source>
        <strain evidence="8">DSM 21154 / JCM 14090 / 6A8</strain>
    </source>
</reference>
<feature type="transmembrane region" description="Helical" evidence="6">
    <location>
        <begin position="49"/>
        <end position="69"/>
    </location>
</feature>
<evidence type="ECO:0000313" key="8">
    <source>
        <dbReference type="Proteomes" id="UP000002408"/>
    </source>
</evidence>
<keyword evidence="5 6" id="KW-0472">Membrane</keyword>
<dbReference type="HOGENOM" id="CLU_1574951_0_0_2"/>
<evidence type="ECO:0000313" key="7">
    <source>
        <dbReference type="EMBL" id="ABS56601.1"/>
    </source>
</evidence>
<protein>
    <submittedName>
        <fullName evidence="7">TspO and MBR like protein</fullName>
    </submittedName>
</protein>
<dbReference type="EMBL" id="CP000780">
    <property type="protein sequence ID" value="ABS56601.1"/>
    <property type="molecule type" value="Genomic_DNA"/>
</dbReference>
<feature type="transmembrane region" description="Helical" evidence="6">
    <location>
        <begin position="7"/>
        <end position="29"/>
    </location>
</feature>
<dbReference type="InterPro" id="IPR038330">
    <property type="entry name" value="TspO/MBR-related_sf"/>
</dbReference>
<accession>A7IA40</accession>
<dbReference type="RefSeq" id="WP_012107657.1">
    <property type="nucleotide sequence ID" value="NC_009712.1"/>
</dbReference>
<evidence type="ECO:0000256" key="3">
    <source>
        <dbReference type="ARBA" id="ARBA00022692"/>
    </source>
</evidence>
<dbReference type="STRING" id="456442.Mboo_2087"/>
<keyword evidence="4 6" id="KW-1133">Transmembrane helix</keyword>
<evidence type="ECO:0000256" key="5">
    <source>
        <dbReference type="ARBA" id="ARBA00023136"/>
    </source>
</evidence>
<dbReference type="Pfam" id="PF03073">
    <property type="entry name" value="TspO_MBR"/>
    <property type="match status" value="1"/>
</dbReference>
<dbReference type="PANTHER" id="PTHR10057">
    <property type="entry name" value="PERIPHERAL-TYPE BENZODIAZEPINE RECEPTOR"/>
    <property type="match status" value="1"/>
</dbReference>
<dbReference type="AlphaFoldDB" id="A7IA40"/>
<name>A7IA40_METB6</name>